<dbReference type="PANTHER" id="PTHR38377:SF1">
    <property type="entry name" value="THREONINE-TRNA LIGASE 2"/>
    <property type="match status" value="1"/>
</dbReference>
<accession>A0AAV7GI80</accession>
<proteinExistence type="predicted"/>
<reference evidence="2 3" key="1">
    <citation type="journal article" date="2021" name="Hortic Res">
        <title>Chromosome-scale assembly of the Dendrobium chrysotoxum genome enhances the understanding of orchid evolution.</title>
        <authorList>
            <person name="Zhang Y."/>
            <person name="Zhang G.Q."/>
            <person name="Zhang D."/>
            <person name="Liu X.D."/>
            <person name="Xu X.Y."/>
            <person name="Sun W.H."/>
            <person name="Yu X."/>
            <person name="Zhu X."/>
            <person name="Wang Z.W."/>
            <person name="Zhao X."/>
            <person name="Zhong W.Y."/>
            <person name="Chen H."/>
            <person name="Yin W.L."/>
            <person name="Huang T."/>
            <person name="Niu S.C."/>
            <person name="Liu Z.J."/>
        </authorList>
    </citation>
    <scope>NUCLEOTIDE SEQUENCE [LARGE SCALE GENOMIC DNA]</scope>
    <source>
        <strain evidence="2">Lindl</strain>
    </source>
</reference>
<feature type="coiled-coil region" evidence="1">
    <location>
        <begin position="178"/>
        <end position="241"/>
    </location>
</feature>
<comment type="caution">
    <text evidence="2">The sequence shown here is derived from an EMBL/GenBank/DDBJ whole genome shotgun (WGS) entry which is preliminary data.</text>
</comment>
<keyword evidence="1" id="KW-0175">Coiled coil</keyword>
<organism evidence="2 3">
    <name type="scientific">Dendrobium chrysotoxum</name>
    <name type="common">Orchid</name>
    <dbReference type="NCBI Taxonomy" id="161865"/>
    <lineage>
        <taxon>Eukaryota</taxon>
        <taxon>Viridiplantae</taxon>
        <taxon>Streptophyta</taxon>
        <taxon>Embryophyta</taxon>
        <taxon>Tracheophyta</taxon>
        <taxon>Spermatophyta</taxon>
        <taxon>Magnoliopsida</taxon>
        <taxon>Liliopsida</taxon>
        <taxon>Asparagales</taxon>
        <taxon>Orchidaceae</taxon>
        <taxon>Epidendroideae</taxon>
        <taxon>Malaxideae</taxon>
        <taxon>Dendrobiinae</taxon>
        <taxon>Dendrobium</taxon>
    </lineage>
</organism>
<dbReference type="AlphaFoldDB" id="A0AAV7GI80"/>
<dbReference type="Proteomes" id="UP000775213">
    <property type="component" value="Unassembled WGS sequence"/>
</dbReference>
<dbReference type="PANTHER" id="PTHR38377">
    <property type="entry name" value="THREONINE-TRNA LIGASE 2"/>
    <property type="match status" value="1"/>
</dbReference>
<evidence type="ECO:0000313" key="3">
    <source>
        <dbReference type="Proteomes" id="UP000775213"/>
    </source>
</evidence>
<gene>
    <name evidence="2" type="ORF">IEQ34_017042</name>
</gene>
<dbReference type="EMBL" id="JAGFBR010000015">
    <property type="protein sequence ID" value="KAH0455118.1"/>
    <property type="molecule type" value="Genomic_DNA"/>
</dbReference>
<evidence type="ECO:0000313" key="2">
    <source>
        <dbReference type="EMBL" id="KAH0455118.1"/>
    </source>
</evidence>
<evidence type="ECO:0000256" key="1">
    <source>
        <dbReference type="SAM" id="Coils"/>
    </source>
</evidence>
<protein>
    <submittedName>
        <fullName evidence="2">Uncharacterized protein</fullName>
    </submittedName>
</protein>
<sequence length="266" mass="29894">MEWFARNNEWRVPIHWSQTVHAIISSNGSQALTPLKRNEHDGSNKVGVDGLRTDGVVGDGGHAKLRTMFAGQSVCKMAIALDYDIRRGHDVGDTRDAPEGRPACNVTNDAAIIYESTRVQSDEIRPILTSYFARRSPRSRDIAAALHEVFQNGYTASMTEELRTKNTDEVLKPFYERASEAEERIMRLEALLGNKKGESNTESKQMSSVIKDLQLKLEIAQAELASEQEKASKEIRKLVEENLKLQYRISHLLRAVKEADSKLNGQ</sequence>
<keyword evidence="3" id="KW-1185">Reference proteome</keyword>
<name>A0AAV7GI80_DENCH</name>